<protein>
    <submittedName>
        <fullName evidence="2">Uncharacterized protein</fullName>
    </submittedName>
</protein>
<sequence length="1309" mass="139710">MSGGENDPRRRRRPAGRPQLPPGPLRELKNFVYELYLLADLPTLDTIAGWIAADDDLAAAPDRTTAGRIISGPRLPASHLDVVAVVIVLARAAGVDAVRAAGQARELWHAASLAPSIGKPLAEITDPFALEVHRPITFDDAHGLPGLPPYIRRPHDDRLAEVIARAMGGESAIAVLVAGSSAGKTRTCWEALEPLRTAGGWRLWHPFDPGRSEAALKGLDQVGPRTVVWLNETQEYCKGEHAEGVAAKIRSMLADPSRAPVLVLGTLWPEHHADLTQNPGAQIQQVLDGAVIEVPEAFGTAELEVLKKSTPDDDRLAWAAAHAADGQITQWLAGGPALIERFATVGPVEKAFIQVAMDAVRLGHRNALPHALLVQAVEAYLTDTQRSSLKKGWEKRALARIAEPCKGAPGPVTPIPQRVNGRDRRRPRTPKSGELLFRLADYLDQYSRKHRADRIPPIGFWTAAVASAGSQSLAALAISAWNRGLYRDSVALNKEAVRRGSTFAGVSIIDRMNTVHPGDLRGAEWVVENVPLDSPYGVARILERIRAIGTEDLCHAAAARVAAGVSLVAGAGFGAVLHRLQEAGDAASVGVFLARDPASVVALESAREITLFLQALQAAGAGEQITSLLGRDPASHVALDQPSSGAGELIVLFRAIGAEEQMHKLAERVATESPLNRAFDVAGMLENLSGAGCADQVCTLLSRNPAAQVAVDRGVPTARLLLRLADLGAAEQVATLAERAAAGSRVDEPREVTALLEALRTVGENECLAVVLSRDPGSAVSLNSPMSLGSLISQLVELGAREQAAILARRAAGGAPLSDWVQVNHLLDILRRIRAHDELRVLLERDFVSVDDVTSWWGAGGLLKRLHDLGVRDRVVALATRIAEEAKLDDADNVAYNLDCLEAVGAVDQVGALLRRGPEGLVSLGNPLGLAKLLEKLQQLGTRTQVELLAGRAASGAPLDNPFRISALADRFADLGLTVQLEVFLDRLPASSASVKGNLSHVRSLLRTLRRVGRADQAAELIDRLVNERGGEQAGSVQAKLVEILFEAGAIDKMTELLANEPGAHVDITDPTAVKDLLSELQVVGAEDQLRLLLSREPAAHADVERPRAVVNLCTTLSSVGADGQAAKLAARAAAESPLRDASGVGLLLAHMRRVGATGDEARLLAREPARHVEIGRHENAAFLLKKLHELESDDQVQVLADRIAAETWLGYPDAVTGVLEALRSVGADAQATLLEERCRAAYLSDEDWTPPVLMATEAAVVGVTSVDRLPAAGKFDRFLETGDNAARFRFGREPDGAPAEPWTWDDLA</sequence>
<gene>
    <name evidence="2" type="ORF">AA23TX_03788</name>
</gene>
<evidence type="ECO:0000313" key="2">
    <source>
        <dbReference type="EMBL" id="VVJ18767.1"/>
    </source>
</evidence>
<evidence type="ECO:0000256" key="1">
    <source>
        <dbReference type="SAM" id="MobiDB-lite"/>
    </source>
</evidence>
<reference evidence="2 3" key="1">
    <citation type="submission" date="2019-09" db="EMBL/GenBank/DDBJ databases">
        <authorList>
            <person name="Leyn A S."/>
        </authorList>
    </citation>
    <scope>NUCLEOTIDE SEQUENCE [LARGE SCALE GENOMIC DNA]</scope>
    <source>
        <strain evidence="2">AA231_1</strain>
    </source>
</reference>
<dbReference type="Proteomes" id="UP000399805">
    <property type="component" value="Unassembled WGS sequence"/>
</dbReference>
<accession>A0A6I8LS80</accession>
<keyword evidence="3" id="KW-1185">Reference proteome</keyword>
<proteinExistence type="predicted"/>
<dbReference type="EMBL" id="CABVGP010000001">
    <property type="protein sequence ID" value="VVJ18767.1"/>
    <property type="molecule type" value="Genomic_DNA"/>
</dbReference>
<dbReference type="RefSeq" id="WP_155543721.1">
    <property type="nucleotide sequence ID" value="NZ_CABVGP010000001.1"/>
</dbReference>
<organism evidence="2 3">
    <name type="scientific">Amycolatopsis camponoti</name>
    <dbReference type="NCBI Taxonomy" id="2606593"/>
    <lineage>
        <taxon>Bacteria</taxon>
        <taxon>Bacillati</taxon>
        <taxon>Actinomycetota</taxon>
        <taxon>Actinomycetes</taxon>
        <taxon>Pseudonocardiales</taxon>
        <taxon>Pseudonocardiaceae</taxon>
        <taxon>Amycolatopsis</taxon>
    </lineage>
</organism>
<feature type="region of interest" description="Disordered" evidence="1">
    <location>
        <begin position="1"/>
        <end position="23"/>
    </location>
</feature>
<evidence type="ECO:0000313" key="3">
    <source>
        <dbReference type="Proteomes" id="UP000399805"/>
    </source>
</evidence>
<name>A0A6I8LS80_9PSEU</name>
<feature type="region of interest" description="Disordered" evidence="1">
    <location>
        <begin position="409"/>
        <end position="430"/>
    </location>
</feature>
<feature type="region of interest" description="Disordered" evidence="1">
    <location>
        <begin position="1290"/>
        <end position="1309"/>
    </location>
</feature>